<dbReference type="SUPFAM" id="SSF53335">
    <property type="entry name" value="S-adenosyl-L-methionine-dependent methyltransferases"/>
    <property type="match status" value="1"/>
</dbReference>
<dbReference type="GeneID" id="141453607"/>
<dbReference type="InterPro" id="IPR002903">
    <property type="entry name" value="RsmH"/>
</dbReference>
<evidence type="ECO:0000313" key="7">
    <source>
        <dbReference type="Proteomes" id="UP000015103"/>
    </source>
</evidence>
<evidence type="ECO:0000256" key="4">
    <source>
        <dbReference type="ARBA" id="ARBA00022691"/>
    </source>
</evidence>
<evidence type="ECO:0000256" key="3">
    <source>
        <dbReference type="ARBA" id="ARBA00022679"/>
    </source>
</evidence>
<reference evidence="7" key="2">
    <citation type="submission" date="2015-04" db="EMBL/GenBank/DDBJ databases">
        <authorList>
            <person name="Wilson R.K."/>
            <person name="Warren W."/>
            <person name="Dotson E."/>
            <person name="Oliveira P.L."/>
        </authorList>
    </citation>
    <scope>NUCLEOTIDE SEQUENCE</scope>
</reference>
<dbReference type="VEuPathDB" id="VectorBase:RPRC013250"/>
<sequence length="339" mass="37971">MMLQSSFLVLRQKIFCKRCMSHIPVMVNNVVNYLKHKNVIIDMTFGAGGHTKALLKSSPSSVIICLDKDPEAFKVAQQLAVEHPNRIHPIHGNFSDLPQLLSKLNVKHVDGILFDYGCSSGQLDIAERGFSLSKTGPLDMRMNPNNDTPTAADVLEYADEQDLYGIFKIYGEEKHARKIARAIIENRYTFTPVRTTTDLANLVSNILPNRTDKLGRPAHPATKIFQALRIFVNDELNEIDYGMILAKHFLKLGGTLVTVTFHSLEDTIVKRHLTGNLLENSANPVPLRFSSHITCSDKEQSNDACWLMLTKHVVTATSEEVQNNPRSRSAKLRAAVRVK</sequence>
<dbReference type="EMBL" id="ACPB03019542">
    <property type="status" value="NOT_ANNOTATED_CDS"/>
    <property type="molecule type" value="Genomic_DNA"/>
</dbReference>
<dbReference type="NCBIfam" id="TIGR00006">
    <property type="entry name" value="16S rRNA (cytosine(1402)-N(4))-methyltransferase RsmH"/>
    <property type="match status" value="1"/>
</dbReference>
<comment type="similarity">
    <text evidence="1">Belongs to the methyltransferase superfamily. RsmH family.</text>
</comment>
<dbReference type="PANTHER" id="PTHR11265">
    <property type="entry name" value="S-ADENOSYL-METHYLTRANSFERASE MRAW"/>
    <property type="match status" value="1"/>
</dbReference>
<dbReference type="FunCoup" id="R4FK82">
    <property type="interactions" value="522"/>
</dbReference>
<dbReference type="Pfam" id="PF01795">
    <property type="entry name" value="Methyltransf_5"/>
    <property type="match status" value="1"/>
</dbReference>
<dbReference type="HAMAP" id="MF_01007">
    <property type="entry name" value="16SrRNA_methyltr_H"/>
    <property type="match status" value="1"/>
</dbReference>
<evidence type="ECO:0000313" key="6">
    <source>
        <dbReference type="EnsemblMetazoa" id="RPRC013250-PA"/>
    </source>
</evidence>
<dbReference type="AlphaFoldDB" id="R4FK82"/>
<dbReference type="GO" id="GO:0070475">
    <property type="term" value="P:rRNA base methylation"/>
    <property type="evidence" value="ECO:0007669"/>
    <property type="project" value="TreeGrafter"/>
</dbReference>
<name>R4FK82_RHOPR</name>
<evidence type="ECO:0000313" key="5">
    <source>
        <dbReference type="EMBL" id="JAA75532.1"/>
    </source>
</evidence>
<dbReference type="SUPFAM" id="SSF81799">
    <property type="entry name" value="Putative methyltransferase TM0872, insert domain"/>
    <property type="match status" value="1"/>
</dbReference>
<organism evidence="5">
    <name type="scientific">Rhodnius prolixus</name>
    <name type="common">Triatomid bug</name>
    <dbReference type="NCBI Taxonomy" id="13249"/>
    <lineage>
        <taxon>Eukaryota</taxon>
        <taxon>Metazoa</taxon>
        <taxon>Ecdysozoa</taxon>
        <taxon>Arthropoda</taxon>
        <taxon>Hexapoda</taxon>
        <taxon>Insecta</taxon>
        <taxon>Pterygota</taxon>
        <taxon>Neoptera</taxon>
        <taxon>Paraneoptera</taxon>
        <taxon>Hemiptera</taxon>
        <taxon>Heteroptera</taxon>
        <taxon>Panheteroptera</taxon>
        <taxon>Cimicomorpha</taxon>
        <taxon>Reduviidae</taxon>
        <taxon>Triatominae</taxon>
        <taxon>Rhodnius</taxon>
    </lineage>
</organism>
<dbReference type="GO" id="GO:0071424">
    <property type="term" value="F:rRNA (cytosine-N4-)-methyltransferase activity"/>
    <property type="evidence" value="ECO:0007669"/>
    <property type="project" value="TreeGrafter"/>
</dbReference>
<accession>R4FK82</accession>
<dbReference type="CDD" id="cd02440">
    <property type="entry name" value="AdoMet_MTases"/>
    <property type="match status" value="1"/>
</dbReference>
<reference evidence="5" key="1">
    <citation type="submission" date="2013-04" db="EMBL/GenBank/DDBJ databases">
        <title>An insight into the transcriptome of the digestive tract of the blood sucking bug, Rhodnius prolixus.</title>
        <authorList>
            <person name="Ribeiro J.M.C."/>
            <person name="Genta F.A."/>
            <person name="Sorgine M.H.F."/>
            <person name="Paiva-Silva G.O."/>
            <person name="Majerowicz D."/>
            <person name="Medeiros M."/>
            <person name="Koerich L."/>
            <person name="Terra W.R."/>
            <person name="Ferreira C."/>
            <person name="Pimentel A.C."/>
            <person name="Bisch P.M."/>
            <person name="Diniz M.M.P."/>
            <person name="Nascimento R."/>
            <person name="Salmon D."/>
            <person name="Silber A.M."/>
            <person name="Alves M."/>
            <person name="Oliveira M.F."/>
            <person name="Gondim K.C."/>
            <person name="Silva Neto M.A.C."/>
            <person name="Atella G.C."/>
            <person name="Araujo H."/>
            <person name="Dias F.S."/>
            <person name="Polycarpo C.R."/>
            <person name="Fampa P."/>
            <person name="Melo A.C."/>
            <person name="Tanaka A.S."/>
            <person name="Balczun C."/>
            <person name="Oliveira J.H.M."/>
            <person name="Goncalves R."/>
            <person name="Lazoski C."/>
            <person name="Pereira M.A."/>
            <person name="Rivera-Pomar R."/>
            <person name="Diambra L."/>
            <person name="Schaub G.A."/>
            <person name="Garcia E.S."/>
            <person name="Azambuja P."/>
            <person name="Braz G.R.C."/>
            <person name="Oliveira P.L."/>
        </authorList>
    </citation>
    <scope>NUCLEOTIDE SEQUENCE</scope>
</reference>
<dbReference type="Gene3D" id="1.10.150.170">
    <property type="entry name" value="Putative methyltransferase TM0872, insert domain"/>
    <property type="match status" value="1"/>
</dbReference>
<keyword evidence="2" id="KW-0489">Methyltransferase</keyword>
<keyword evidence="4" id="KW-0949">S-adenosyl-L-methionine</keyword>
<keyword evidence="7" id="KW-1185">Reference proteome</keyword>
<dbReference type="HOGENOM" id="CLU_038422_1_0_1"/>
<dbReference type="PIRSF" id="PIRSF004486">
    <property type="entry name" value="MraW"/>
    <property type="match status" value="1"/>
</dbReference>
<dbReference type="OMA" id="NPAKRTF"/>
<dbReference type="Proteomes" id="UP000015103">
    <property type="component" value="Unassembled WGS sequence"/>
</dbReference>
<dbReference type="InParanoid" id="R4FK82"/>
<dbReference type="EMBL" id="GAHY01001978">
    <property type="protein sequence ID" value="JAA75532.1"/>
    <property type="molecule type" value="mRNA"/>
</dbReference>
<keyword evidence="3 5" id="KW-0808">Transferase</keyword>
<evidence type="ECO:0000256" key="2">
    <source>
        <dbReference type="ARBA" id="ARBA00022603"/>
    </source>
</evidence>
<proteinExistence type="evidence at transcript level"/>
<dbReference type="RefSeq" id="XP_073983133.1">
    <property type="nucleotide sequence ID" value="XM_074127032.1"/>
</dbReference>
<dbReference type="STRING" id="13249.R4FK82"/>
<dbReference type="EnsemblMetazoa" id="RPRC013250-RA">
    <property type="protein sequence ID" value="RPRC013250-PA"/>
    <property type="gene ID" value="RPRC013250"/>
</dbReference>
<evidence type="ECO:0000256" key="1">
    <source>
        <dbReference type="ARBA" id="ARBA00010396"/>
    </source>
</evidence>
<dbReference type="PANTHER" id="PTHR11265:SF0">
    <property type="entry name" value="12S RRNA N4-METHYLCYTIDINE METHYLTRANSFERASE"/>
    <property type="match status" value="1"/>
</dbReference>
<dbReference type="InterPro" id="IPR029063">
    <property type="entry name" value="SAM-dependent_MTases_sf"/>
</dbReference>
<dbReference type="Gene3D" id="3.40.50.150">
    <property type="entry name" value="Vaccinia Virus protein VP39"/>
    <property type="match status" value="1"/>
</dbReference>
<reference evidence="6" key="3">
    <citation type="submission" date="2015-05" db="UniProtKB">
        <authorList>
            <consortium name="EnsemblMetazoa"/>
        </authorList>
    </citation>
    <scope>IDENTIFICATION</scope>
</reference>
<protein>
    <submittedName>
        <fullName evidence="5 6">Putative s-adenosyl-methyl transferase</fullName>
    </submittedName>
</protein>
<dbReference type="InterPro" id="IPR023397">
    <property type="entry name" value="SAM-dep_MeTrfase_MraW_recog"/>
</dbReference>
<dbReference type="eggNOG" id="KOG2782">
    <property type="taxonomic scope" value="Eukaryota"/>
</dbReference>